<evidence type="ECO:0000259" key="5">
    <source>
        <dbReference type="PROSITE" id="PS50175"/>
    </source>
</evidence>
<keyword evidence="7" id="KW-1185">Reference proteome</keyword>
<evidence type="ECO:0000256" key="4">
    <source>
        <dbReference type="SAM" id="MobiDB-lite"/>
    </source>
</evidence>
<evidence type="ECO:0000313" key="7">
    <source>
        <dbReference type="Proteomes" id="UP000269221"/>
    </source>
</evidence>
<dbReference type="InterPro" id="IPR021109">
    <property type="entry name" value="Peptidase_aspartic_dom_sf"/>
</dbReference>
<dbReference type="Pfam" id="PF00077">
    <property type="entry name" value="RVP"/>
    <property type="match status" value="1"/>
</dbReference>
<accession>A0A3M0L807</accession>
<dbReference type="OrthoDB" id="9217944at2759"/>
<comment type="caution">
    <text evidence="6">The sequence shown here is derived from an EMBL/GenBank/DDBJ whole genome shotgun (WGS) entry which is preliminary data.</text>
</comment>
<reference evidence="6 7" key="1">
    <citation type="submission" date="2018-07" db="EMBL/GenBank/DDBJ databases">
        <title>A high quality draft genome assembly of the barn swallow (H. rustica rustica).</title>
        <authorList>
            <person name="Formenti G."/>
            <person name="Chiara M."/>
            <person name="Poveda L."/>
            <person name="Francoijs K.-J."/>
            <person name="Bonisoli-Alquati A."/>
            <person name="Canova L."/>
            <person name="Gianfranceschi L."/>
            <person name="Horner D.S."/>
            <person name="Saino N."/>
        </authorList>
    </citation>
    <scope>NUCLEOTIDE SEQUENCE [LARGE SCALE GENOMIC DNA]</scope>
    <source>
        <strain evidence="6">Chelidonia</strain>
        <tissue evidence="6">Blood</tissue>
    </source>
</reference>
<evidence type="ECO:0000256" key="3">
    <source>
        <dbReference type="ARBA" id="ARBA00022801"/>
    </source>
</evidence>
<keyword evidence="1" id="KW-0645">Protease</keyword>
<gene>
    <name evidence="6" type="ORF">DUI87_02351</name>
</gene>
<dbReference type="Gene3D" id="2.40.70.10">
    <property type="entry name" value="Acid Proteases"/>
    <property type="match status" value="1"/>
</dbReference>
<sequence>MHTIAHVPTIVPSSSPFPSSPASLGVTTVGPFSSSGNVPDIGNTPSIPGPAPCTSPWVSSAPEGQPISSFHNIGTRSGGGRNQKEAILVSTATQYQVSPLLKPFYFPDLPQQVPPDPTVMWVQWMGANKPIVKCNLFSKGEKIWRFGMLDVTIIAPSEWPADWELEPVPRLISGIGGVATLRRSKKNIVIRGPEGKMATVRPFVMRAPITLWGWDVLAQWGASLQISCWDF</sequence>
<protein>
    <recommendedName>
        <fullName evidence="5">Peptidase A2 domain-containing protein</fullName>
    </recommendedName>
</protein>
<evidence type="ECO:0000256" key="1">
    <source>
        <dbReference type="ARBA" id="ARBA00022670"/>
    </source>
</evidence>
<organism evidence="6 7">
    <name type="scientific">Hirundo rustica rustica</name>
    <dbReference type="NCBI Taxonomy" id="333673"/>
    <lineage>
        <taxon>Eukaryota</taxon>
        <taxon>Metazoa</taxon>
        <taxon>Chordata</taxon>
        <taxon>Craniata</taxon>
        <taxon>Vertebrata</taxon>
        <taxon>Euteleostomi</taxon>
        <taxon>Archelosauria</taxon>
        <taxon>Archosauria</taxon>
        <taxon>Dinosauria</taxon>
        <taxon>Saurischia</taxon>
        <taxon>Theropoda</taxon>
        <taxon>Coelurosauria</taxon>
        <taxon>Aves</taxon>
        <taxon>Neognathae</taxon>
        <taxon>Neoaves</taxon>
        <taxon>Telluraves</taxon>
        <taxon>Australaves</taxon>
        <taxon>Passeriformes</taxon>
        <taxon>Sylvioidea</taxon>
        <taxon>Hirundinidae</taxon>
        <taxon>Hirundo</taxon>
    </lineage>
</organism>
<evidence type="ECO:0000256" key="2">
    <source>
        <dbReference type="ARBA" id="ARBA00022750"/>
    </source>
</evidence>
<dbReference type="GO" id="GO:0006508">
    <property type="term" value="P:proteolysis"/>
    <property type="evidence" value="ECO:0007669"/>
    <property type="project" value="UniProtKB-KW"/>
</dbReference>
<dbReference type="Proteomes" id="UP000269221">
    <property type="component" value="Unassembled WGS sequence"/>
</dbReference>
<dbReference type="InterPro" id="IPR018061">
    <property type="entry name" value="Retropepsins"/>
</dbReference>
<evidence type="ECO:0000313" key="6">
    <source>
        <dbReference type="EMBL" id="RMC21485.1"/>
    </source>
</evidence>
<feature type="compositionally biased region" description="Low complexity" evidence="4">
    <location>
        <begin position="12"/>
        <end position="22"/>
    </location>
</feature>
<dbReference type="PANTHER" id="PTHR19422:SF123">
    <property type="entry name" value="RT1 CLASS I, LOCUS CE15"/>
    <property type="match status" value="1"/>
</dbReference>
<dbReference type="InterPro" id="IPR001995">
    <property type="entry name" value="Peptidase_A2_cat"/>
</dbReference>
<proteinExistence type="predicted"/>
<dbReference type="AlphaFoldDB" id="A0A3M0L807"/>
<keyword evidence="3" id="KW-0378">Hydrolase</keyword>
<dbReference type="PROSITE" id="PS50175">
    <property type="entry name" value="ASP_PROT_RETROV"/>
    <property type="match status" value="1"/>
</dbReference>
<feature type="region of interest" description="Disordered" evidence="4">
    <location>
        <begin position="1"/>
        <end position="22"/>
    </location>
</feature>
<dbReference type="SUPFAM" id="SSF50630">
    <property type="entry name" value="Acid proteases"/>
    <property type="match status" value="1"/>
</dbReference>
<dbReference type="EMBL" id="QRBI01000093">
    <property type="protein sequence ID" value="RMC21485.1"/>
    <property type="molecule type" value="Genomic_DNA"/>
</dbReference>
<dbReference type="InterPro" id="IPR051592">
    <property type="entry name" value="HERV-K_Pro_peptidase_A2"/>
</dbReference>
<dbReference type="GO" id="GO:0004190">
    <property type="term" value="F:aspartic-type endopeptidase activity"/>
    <property type="evidence" value="ECO:0007669"/>
    <property type="project" value="UniProtKB-KW"/>
</dbReference>
<keyword evidence="2" id="KW-0064">Aspartyl protease</keyword>
<dbReference type="PANTHER" id="PTHR19422">
    <property type="entry name" value="GAG RETROVIRAL POLYPROTEIN"/>
    <property type="match status" value="1"/>
</dbReference>
<feature type="domain" description="Peptidase A2" evidence="5">
    <location>
        <begin position="150"/>
        <end position="216"/>
    </location>
</feature>
<name>A0A3M0L807_HIRRU</name>